<dbReference type="AlphaFoldDB" id="A0AAE8SF17"/>
<evidence type="ECO:0000256" key="2">
    <source>
        <dbReference type="SAM" id="MobiDB-lite"/>
    </source>
</evidence>
<protein>
    <submittedName>
        <fullName evidence="3">Uncharacterized protein</fullName>
    </submittedName>
</protein>
<accession>A0AAE8SF17</accession>
<comment type="caution">
    <text evidence="3">The sequence shown here is derived from an EMBL/GenBank/DDBJ whole genome shotgun (WGS) entry which is preliminary data.</text>
</comment>
<organism evidence="3 4">
    <name type="scientific">Fusarium torulosum</name>
    <dbReference type="NCBI Taxonomy" id="33205"/>
    <lineage>
        <taxon>Eukaryota</taxon>
        <taxon>Fungi</taxon>
        <taxon>Dikarya</taxon>
        <taxon>Ascomycota</taxon>
        <taxon>Pezizomycotina</taxon>
        <taxon>Sordariomycetes</taxon>
        <taxon>Hypocreomycetidae</taxon>
        <taxon>Hypocreales</taxon>
        <taxon>Nectriaceae</taxon>
        <taxon>Fusarium</taxon>
    </lineage>
</organism>
<dbReference type="Proteomes" id="UP001187734">
    <property type="component" value="Unassembled WGS sequence"/>
</dbReference>
<reference evidence="3" key="1">
    <citation type="submission" date="2018-03" db="EMBL/GenBank/DDBJ databases">
        <authorList>
            <person name="Guldener U."/>
        </authorList>
    </citation>
    <scope>NUCLEOTIDE SEQUENCE</scope>
</reference>
<evidence type="ECO:0000256" key="1">
    <source>
        <dbReference type="SAM" id="Coils"/>
    </source>
</evidence>
<feature type="compositionally biased region" description="Polar residues" evidence="2">
    <location>
        <begin position="1"/>
        <end position="10"/>
    </location>
</feature>
<keyword evidence="4" id="KW-1185">Reference proteome</keyword>
<evidence type="ECO:0000313" key="4">
    <source>
        <dbReference type="Proteomes" id="UP001187734"/>
    </source>
</evidence>
<name>A0AAE8SF17_9HYPO</name>
<proteinExistence type="predicted"/>
<dbReference type="EMBL" id="ONZP01000094">
    <property type="protein sequence ID" value="SPJ73423.1"/>
    <property type="molecule type" value="Genomic_DNA"/>
</dbReference>
<sequence length="149" mass="17318">MSTSLRSIFSRQKREQRASDVQDPKDSWSLEKYRKEYKSLSIEMERLREIADNDCQASFAGRQIALNAQHEIENSRRMLLSARNAFKDLERDLANGIDIDRCRRVVNESDVPRYATTEVHNELKRLRATVNGLKSRVKGLAAEIKEHLK</sequence>
<feature type="compositionally biased region" description="Basic and acidic residues" evidence="2">
    <location>
        <begin position="12"/>
        <end position="25"/>
    </location>
</feature>
<keyword evidence="1" id="KW-0175">Coiled coil</keyword>
<evidence type="ECO:0000313" key="3">
    <source>
        <dbReference type="EMBL" id="SPJ73423.1"/>
    </source>
</evidence>
<feature type="coiled-coil region" evidence="1">
    <location>
        <begin position="30"/>
        <end position="92"/>
    </location>
</feature>
<gene>
    <name evidence="3" type="ORF">FTOL_03153</name>
</gene>
<feature type="region of interest" description="Disordered" evidence="2">
    <location>
        <begin position="1"/>
        <end position="25"/>
    </location>
</feature>